<gene>
    <name evidence="2" type="ORF">GCM10009019_23860</name>
</gene>
<evidence type="ECO:0000313" key="2">
    <source>
        <dbReference type="EMBL" id="GAA0658700.1"/>
    </source>
</evidence>
<accession>A0AAV3T2Z5</accession>
<keyword evidence="3" id="KW-1185">Reference proteome</keyword>
<dbReference type="Pfam" id="PF26459">
    <property type="entry name" value="DUF8138"/>
    <property type="match status" value="1"/>
</dbReference>
<evidence type="ECO:0000256" key="1">
    <source>
        <dbReference type="SAM" id="MobiDB-lite"/>
    </source>
</evidence>
<comment type="caution">
    <text evidence="2">The sequence shown here is derived from an EMBL/GenBank/DDBJ whole genome shotgun (WGS) entry which is preliminary data.</text>
</comment>
<evidence type="ECO:0000313" key="3">
    <source>
        <dbReference type="Proteomes" id="UP001500194"/>
    </source>
</evidence>
<proteinExistence type="predicted"/>
<protein>
    <submittedName>
        <fullName evidence="2">Uncharacterized protein</fullName>
    </submittedName>
</protein>
<feature type="region of interest" description="Disordered" evidence="1">
    <location>
        <begin position="1"/>
        <end position="20"/>
    </location>
</feature>
<reference evidence="2 3" key="1">
    <citation type="journal article" date="2019" name="Int. J. Syst. Evol. Microbiol.">
        <title>The Global Catalogue of Microorganisms (GCM) 10K type strain sequencing project: providing services to taxonomists for standard genome sequencing and annotation.</title>
        <authorList>
            <consortium name="The Broad Institute Genomics Platform"/>
            <consortium name="The Broad Institute Genome Sequencing Center for Infectious Disease"/>
            <person name="Wu L."/>
            <person name="Ma J."/>
        </authorList>
    </citation>
    <scope>NUCLEOTIDE SEQUENCE [LARGE SCALE GENOMIC DNA]</scope>
    <source>
        <strain evidence="2 3">JCM 16327</strain>
    </source>
</reference>
<organism evidence="2 3">
    <name type="scientific">Salarchaeum japonicum</name>
    <dbReference type="NCBI Taxonomy" id="555573"/>
    <lineage>
        <taxon>Archaea</taxon>
        <taxon>Methanobacteriati</taxon>
        <taxon>Methanobacteriota</taxon>
        <taxon>Stenosarchaea group</taxon>
        <taxon>Halobacteria</taxon>
        <taxon>Halobacteriales</taxon>
        <taxon>Halobacteriaceae</taxon>
    </lineage>
</organism>
<name>A0AAV3T2Z5_9EURY</name>
<dbReference type="AlphaFoldDB" id="A0AAV3T2Z5"/>
<dbReference type="Proteomes" id="UP001500194">
    <property type="component" value="Unassembled WGS sequence"/>
</dbReference>
<dbReference type="EMBL" id="BAAADU010000002">
    <property type="protein sequence ID" value="GAA0658700.1"/>
    <property type="molecule type" value="Genomic_DNA"/>
</dbReference>
<sequence length="75" mass="8251">MSRRRVFDDPPEEPLEPLEPPEELLEDVEYLVDVADDDWVFTSVPKSAQSSQTSSSAPSTLMVLGDAVSAPHISH</sequence>
<feature type="compositionally biased region" description="Acidic residues" evidence="1">
    <location>
        <begin position="9"/>
        <end position="20"/>
    </location>
</feature>
<dbReference type="InterPro" id="IPR058451">
    <property type="entry name" value="DUF8138"/>
</dbReference>